<evidence type="ECO:0000256" key="1">
    <source>
        <dbReference type="ARBA" id="ARBA00007447"/>
    </source>
</evidence>
<evidence type="ECO:0000313" key="11">
    <source>
        <dbReference type="Proteomes" id="UP001229421"/>
    </source>
</evidence>
<feature type="active site" evidence="7">
    <location>
        <position position="347"/>
    </location>
</feature>
<dbReference type="Pfam" id="PF14543">
    <property type="entry name" value="TAXi_N"/>
    <property type="match status" value="1"/>
</dbReference>
<feature type="chain" id="PRO_5041953688" description="Peptidase A1 domain-containing protein" evidence="8">
    <location>
        <begin position="21"/>
        <end position="469"/>
    </location>
</feature>
<dbReference type="Gene3D" id="2.40.70.10">
    <property type="entry name" value="Acid Proteases"/>
    <property type="match status" value="2"/>
</dbReference>
<dbReference type="Proteomes" id="UP001229421">
    <property type="component" value="Unassembled WGS sequence"/>
</dbReference>
<dbReference type="SUPFAM" id="SSF50630">
    <property type="entry name" value="Acid proteases"/>
    <property type="match status" value="1"/>
</dbReference>
<feature type="signal peptide" evidence="8">
    <location>
        <begin position="1"/>
        <end position="20"/>
    </location>
</feature>
<feature type="active site" evidence="7">
    <location>
        <position position="146"/>
    </location>
</feature>
<accession>A0AAD8L326</accession>
<dbReference type="FunFam" id="2.40.70.10:FF:000021">
    <property type="entry name" value="Aspartyl protease AED1"/>
    <property type="match status" value="1"/>
</dbReference>
<name>A0AAD8L326_TARER</name>
<dbReference type="EMBL" id="JAUHHV010000002">
    <property type="protein sequence ID" value="KAK1432128.1"/>
    <property type="molecule type" value="Genomic_DNA"/>
</dbReference>
<keyword evidence="11" id="KW-1185">Reference proteome</keyword>
<gene>
    <name evidence="10" type="ORF">QVD17_09019</name>
</gene>
<evidence type="ECO:0000256" key="7">
    <source>
        <dbReference type="PIRSR" id="PIRSR601461-1"/>
    </source>
</evidence>
<dbReference type="GO" id="GO:0004190">
    <property type="term" value="F:aspartic-type endopeptidase activity"/>
    <property type="evidence" value="ECO:0007669"/>
    <property type="project" value="UniProtKB-KW"/>
</dbReference>
<organism evidence="10 11">
    <name type="scientific">Tagetes erecta</name>
    <name type="common">African marigold</name>
    <dbReference type="NCBI Taxonomy" id="13708"/>
    <lineage>
        <taxon>Eukaryota</taxon>
        <taxon>Viridiplantae</taxon>
        <taxon>Streptophyta</taxon>
        <taxon>Embryophyta</taxon>
        <taxon>Tracheophyta</taxon>
        <taxon>Spermatophyta</taxon>
        <taxon>Magnoliopsida</taxon>
        <taxon>eudicotyledons</taxon>
        <taxon>Gunneridae</taxon>
        <taxon>Pentapetalae</taxon>
        <taxon>asterids</taxon>
        <taxon>campanulids</taxon>
        <taxon>Asterales</taxon>
        <taxon>Asteraceae</taxon>
        <taxon>Asteroideae</taxon>
        <taxon>Heliantheae alliance</taxon>
        <taxon>Tageteae</taxon>
        <taxon>Tagetes</taxon>
    </lineage>
</organism>
<keyword evidence="6" id="KW-1015">Disulfide bond</keyword>
<comment type="similarity">
    <text evidence="1">Belongs to the peptidase A1 family.</text>
</comment>
<dbReference type="PANTHER" id="PTHR13683:SF750">
    <property type="entry name" value="ASPARTYL PROTEASE AED1"/>
    <property type="match status" value="1"/>
</dbReference>
<dbReference type="Pfam" id="PF14541">
    <property type="entry name" value="TAXi_C"/>
    <property type="match status" value="1"/>
</dbReference>
<proteinExistence type="inferred from homology"/>
<evidence type="ECO:0000256" key="5">
    <source>
        <dbReference type="ARBA" id="ARBA00022801"/>
    </source>
</evidence>
<feature type="domain" description="Peptidase A1" evidence="9">
    <location>
        <begin position="128"/>
        <end position="464"/>
    </location>
</feature>
<dbReference type="InterPro" id="IPR032861">
    <property type="entry name" value="TAXi_N"/>
</dbReference>
<evidence type="ECO:0000256" key="2">
    <source>
        <dbReference type="ARBA" id="ARBA00022670"/>
    </source>
</evidence>
<dbReference type="PANTHER" id="PTHR13683">
    <property type="entry name" value="ASPARTYL PROTEASES"/>
    <property type="match status" value="1"/>
</dbReference>
<dbReference type="InterPro" id="IPR021109">
    <property type="entry name" value="Peptidase_aspartic_dom_sf"/>
</dbReference>
<dbReference type="InterPro" id="IPR032799">
    <property type="entry name" value="TAXi_C"/>
</dbReference>
<comment type="caution">
    <text evidence="10">The sequence shown here is derived from an EMBL/GenBank/DDBJ whole genome shotgun (WGS) entry which is preliminary data.</text>
</comment>
<dbReference type="AlphaFoldDB" id="A0AAD8L326"/>
<protein>
    <recommendedName>
        <fullName evidence="9">Peptidase A1 domain-containing protein</fullName>
    </recommendedName>
</protein>
<dbReference type="InterPro" id="IPR001461">
    <property type="entry name" value="Aspartic_peptidase_A1"/>
</dbReference>
<keyword evidence="3 8" id="KW-0732">Signal</keyword>
<dbReference type="PRINTS" id="PR00792">
    <property type="entry name" value="PEPSIN"/>
</dbReference>
<sequence length="469" mass="49720">MTSSNSLIFLVSCCFVLATAIKQLPLEQTHHYHTLQLTSILPSSVCSPSIPGNKRRGSLEVVHKHGPCSTLNTDTVKPLTVEEIFTHDQSRVDSIRSRLAINTGKKDTLGSKASIPAKSGSTVGSGNYIVTVGLGTPTKKLSLIFDTGSDLTWTQCQPCARQCYNQREPIFTPSTSTTYSNISCASTECSELVSATGNTPGCSTSTCVYGIQYGDQSFSVGFFGKEKLTLTPKDVVNGFYFGCGQNNQGLFGGAAGLLGLGRDTLSIVSQTANKYKKVFSYCLPSSSSSTGYLNFGSGGVARGVKYTPFSTSQGGSFYYLTLKAITVGGTKLSISPTVFQTSGLIIDSGTVITRLPPTAYSALSTAFRAQMKKYPLTKPLSILDTCYDLSKFTTITIPKVSVFWDGNTNVDIAPQGILLANGASQVCLAFAANGDDSDIAIFGNTQQKSLTVVYDVAGRKVGFGARGCT</sequence>
<dbReference type="PROSITE" id="PS51767">
    <property type="entry name" value="PEPTIDASE_A1"/>
    <property type="match status" value="1"/>
</dbReference>
<dbReference type="FunFam" id="2.40.70.10:FF:000013">
    <property type="entry name" value="Aspartyl protease AED1"/>
    <property type="match status" value="1"/>
</dbReference>
<evidence type="ECO:0000256" key="3">
    <source>
        <dbReference type="ARBA" id="ARBA00022729"/>
    </source>
</evidence>
<evidence type="ECO:0000259" key="9">
    <source>
        <dbReference type="PROSITE" id="PS51767"/>
    </source>
</evidence>
<keyword evidence="5" id="KW-0378">Hydrolase</keyword>
<reference evidence="10" key="1">
    <citation type="journal article" date="2023" name="bioRxiv">
        <title>Improved chromosome-level genome assembly for marigold (Tagetes erecta).</title>
        <authorList>
            <person name="Jiang F."/>
            <person name="Yuan L."/>
            <person name="Wang S."/>
            <person name="Wang H."/>
            <person name="Xu D."/>
            <person name="Wang A."/>
            <person name="Fan W."/>
        </authorList>
    </citation>
    <scope>NUCLEOTIDE SEQUENCE</scope>
    <source>
        <strain evidence="10">WSJ</strain>
        <tissue evidence="10">Leaf</tissue>
    </source>
</reference>
<evidence type="ECO:0000256" key="6">
    <source>
        <dbReference type="ARBA" id="ARBA00023157"/>
    </source>
</evidence>
<evidence type="ECO:0000313" key="10">
    <source>
        <dbReference type="EMBL" id="KAK1432128.1"/>
    </source>
</evidence>
<evidence type="ECO:0000256" key="8">
    <source>
        <dbReference type="SAM" id="SignalP"/>
    </source>
</evidence>
<evidence type="ECO:0000256" key="4">
    <source>
        <dbReference type="ARBA" id="ARBA00022750"/>
    </source>
</evidence>
<dbReference type="GO" id="GO:0006508">
    <property type="term" value="P:proteolysis"/>
    <property type="evidence" value="ECO:0007669"/>
    <property type="project" value="UniProtKB-KW"/>
</dbReference>
<keyword evidence="2" id="KW-0645">Protease</keyword>
<dbReference type="InterPro" id="IPR033121">
    <property type="entry name" value="PEPTIDASE_A1"/>
</dbReference>
<keyword evidence="4" id="KW-0064">Aspartyl protease</keyword>